<evidence type="ECO:0000313" key="1">
    <source>
        <dbReference type="EMBL" id="GFT03177.1"/>
    </source>
</evidence>
<dbReference type="AlphaFoldDB" id="A0A8X6NAW0"/>
<dbReference type="EMBL" id="BMAW01102198">
    <property type="protein sequence ID" value="GFT03177.1"/>
    <property type="molecule type" value="Genomic_DNA"/>
</dbReference>
<comment type="caution">
    <text evidence="1">The sequence shown here is derived from an EMBL/GenBank/DDBJ whole genome shotgun (WGS) entry which is preliminary data.</text>
</comment>
<accession>A0A8X6NAW0</accession>
<dbReference type="Proteomes" id="UP000887013">
    <property type="component" value="Unassembled WGS sequence"/>
</dbReference>
<protein>
    <submittedName>
        <fullName evidence="1">DUF1758 domain-containing protein</fullName>
    </submittedName>
</protein>
<name>A0A8X6NAW0_NEPPI</name>
<gene>
    <name evidence="1" type="primary">AVEN_72478_1</name>
    <name evidence="1" type="ORF">NPIL_305561</name>
</gene>
<keyword evidence="2" id="KW-1185">Reference proteome</keyword>
<sequence length="114" mass="12372">MTVNVYILNKVTLQIPIVNIDIKELDYLKGVPLLDEDFSRSSKCDIILGSDCFFTILRNGKIIGSEGQPIAQSTIFGLVAAGQIQKDSNSSCTQGCLKAWANWARASGLVSFST</sequence>
<reference evidence="1" key="1">
    <citation type="submission" date="2020-08" db="EMBL/GenBank/DDBJ databases">
        <title>Multicomponent nature underlies the extraordinary mechanical properties of spider dragline silk.</title>
        <authorList>
            <person name="Kono N."/>
            <person name="Nakamura H."/>
            <person name="Mori M."/>
            <person name="Yoshida Y."/>
            <person name="Ohtoshi R."/>
            <person name="Malay A.D."/>
            <person name="Moran D.A.P."/>
            <person name="Tomita M."/>
            <person name="Numata K."/>
            <person name="Arakawa K."/>
        </authorList>
    </citation>
    <scope>NUCLEOTIDE SEQUENCE</scope>
</reference>
<evidence type="ECO:0000313" key="2">
    <source>
        <dbReference type="Proteomes" id="UP000887013"/>
    </source>
</evidence>
<dbReference type="OrthoDB" id="8069719at2759"/>
<proteinExistence type="predicted"/>
<organism evidence="1 2">
    <name type="scientific">Nephila pilipes</name>
    <name type="common">Giant wood spider</name>
    <name type="synonym">Nephila maculata</name>
    <dbReference type="NCBI Taxonomy" id="299642"/>
    <lineage>
        <taxon>Eukaryota</taxon>
        <taxon>Metazoa</taxon>
        <taxon>Ecdysozoa</taxon>
        <taxon>Arthropoda</taxon>
        <taxon>Chelicerata</taxon>
        <taxon>Arachnida</taxon>
        <taxon>Araneae</taxon>
        <taxon>Araneomorphae</taxon>
        <taxon>Entelegynae</taxon>
        <taxon>Araneoidea</taxon>
        <taxon>Nephilidae</taxon>
        <taxon>Nephila</taxon>
    </lineage>
</organism>